<dbReference type="InterPro" id="IPR019945">
    <property type="entry name" value="F420_G6P_DH-rel"/>
</dbReference>
<keyword evidence="1 3" id="KW-0560">Oxidoreductase</keyword>
<protein>
    <submittedName>
        <fullName evidence="3">TIGR03885 family FMN-dependent LLM class oxidoreductase</fullName>
        <ecNumber evidence="3">1.-.-.-</ecNumber>
    </submittedName>
</protein>
<accession>A0ABW5M599</accession>
<dbReference type="RefSeq" id="WP_381522700.1">
    <property type="nucleotide sequence ID" value="NZ_JBHULN010000006.1"/>
</dbReference>
<dbReference type="NCBIfam" id="TIGR03557">
    <property type="entry name" value="F420_G6P_family"/>
    <property type="match status" value="1"/>
</dbReference>
<dbReference type="GO" id="GO:0016491">
    <property type="term" value="F:oxidoreductase activity"/>
    <property type="evidence" value="ECO:0007669"/>
    <property type="project" value="UniProtKB-KW"/>
</dbReference>
<dbReference type="Pfam" id="PF00296">
    <property type="entry name" value="Bac_luciferase"/>
    <property type="match status" value="1"/>
</dbReference>
<evidence type="ECO:0000256" key="1">
    <source>
        <dbReference type="ARBA" id="ARBA00023002"/>
    </source>
</evidence>
<dbReference type="Gene3D" id="3.20.20.30">
    <property type="entry name" value="Luciferase-like domain"/>
    <property type="match status" value="1"/>
</dbReference>
<gene>
    <name evidence="3" type="ORF">ACFSUS_11675</name>
</gene>
<dbReference type="EMBL" id="JBHULN010000006">
    <property type="protein sequence ID" value="MFD2571296.1"/>
    <property type="molecule type" value="Genomic_DNA"/>
</dbReference>
<dbReference type="Proteomes" id="UP001597469">
    <property type="component" value="Unassembled WGS sequence"/>
</dbReference>
<organism evidence="3 4">
    <name type="scientific">Spirosoma soli</name>
    <dbReference type="NCBI Taxonomy" id="1770529"/>
    <lineage>
        <taxon>Bacteria</taxon>
        <taxon>Pseudomonadati</taxon>
        <taxon>Bacteroidota</taxon>
        <taxon>Cytophagia</taxon>
        <taxon>Cytophagales</taxon>
        <taxon>Cytophagaceae</taxon>
        <taxon>Spirosoma</taxon>
    </lineage>
</organism>
<dbReference type="InterPro" id="IPR036661">
    <property type="entry name" value="Luciferase-like_sf"/>
</dbReference>
<dbReference type="PANTHER" id="PTHR43244">
    <property type="match status" value="1"/>
</dbReference>
<dbReference type="PROSITE" id="PS51257">
    <property type="entry name" value="PROKAR_LIPOPROTEIN"/>
    <property type="match status" value="1"/>
</dbReference>
<dbReference type="EC" id="1.-.-.-" evidence="3"/>
<evidence type="ECO:0000313" key="3">
    <source>
        <dbReference type="EMBL" id="MFD2571296.1"/>
    </source>
</evidence>
<comment type="caution">
    <text evidence="3">The sequence shown here is derived from an EMBL/GenBank/DDBJ whole genome shotgun (WGS) entry which is preliminary data.</text>
</comment>
<dbReference type="PANTHER" id="PTHR43244:SF1">
    <property type="entry name" value="5,10-METHYLENETETRAHYDROMETHANOPTERIN REDUCTASE"/>
    <property type="match status" value="1"/>
</dbReference>
<feature type="domain" description="Luciferase-like" evidence="2">
    <location>
        <begin position="10"/>
        <end position="294"/>
    </location>
</feature>
<dbReference type="InterPro" id="IPR011251">
    <property type="entry name" value="Luciferase-like_dom"/>
</dbReference>
<dbReference type="SUPFAM" id="SSF51679">
    <property type="entry name" value="Bacterial luciferase-like"/>
    <property type="match status" value="1"/>
</dbReference>
<evidence type="ECO:0000259" key="2">
    <source>
        <dbReference type="Pfam" id="PF00296"/>
    </source>
</evidence>
<evidence type="ECO:0000313" key="4">
    <source>
        <dbReference type="Proteomes" id="UP001597469"/>
    </source>
</evidence>
<keyword evidence="4" id="KW-1185">Reference proteome</keyword>
<name>A0ABW5M599_9BACT</name>
<dbReference type="NCBIfam" id="TIGR03885">
    <property type="entry name" value="flavin_revert"/>
    <property type="match status" value="1"/>
</dbReference>
<proteinExistence type="predicted"/>
<dbReference type="InterPro" id="IPR023907">
    <property type="entry name" value="Non-F420_Flavin_OxRdtase"/>
</dbReference>
<sequence length="331" mass="36822">MNTLKIGYHASHEQFKPSTLLNYVQLAQQAGFTACSSSDHFHPWSNRQGESGFAWSWLGAALQATSLSFGVVNAPGQRYNPAIIAQAAATLADMFPERFWMAVGTGQYLNEHITGDKWPTKDERNARLKECVDIIRALWDGETVTHKGLVTVEDAILYSRPAVKPLIFGAAVTSKTAEWAGGWADGLLTISQPMDQLREVVEAFRRGGGEGKPMHLKVQLSFADTHQAAQQGAYDQWRSNIFPNAMLTELKLPEQFDMAGDLVNLSEVDKMVLIAADTNQHLDWLQEYVDLGFEQLFLHNVNLDHERFIDQFGQKVLPALHKQNSLIGAAV</sequence>
<dbReference type="InterPro" id="IPR050564">
    <property type="entry name" value="F420-G6PD/mer"/>
</dbReference>
<dbReference type="CDD" id="cd01097">
    <property type="entry name" value="Tetrahydromethanopterin_reductase"/>
    <property type="match status" value="1"/>
</dbReference>
<reference evidence="4" key="1">
    <citation type="journal article" date="2019" name="Int. J. Syst. Evol. Microbiol.">
        <title>The Global Catalogue of Microorganisms (GCM) 10K type strain sequencing project: providing services to taxonomists for standard genome sequencing and annotation.</title>
        <authorList>
            <consortium name="The Broad Institute Genomics Platform"/>
            <consortium name="The Broad Institute Genome Sequencing Center for Infectious Disease"/>
            <person name="Wu L."/>
            <person name="Ma J."/>
        </authorList>
    </citation>
    <scope>NUCLEOTIDE SEQUENCE [LARGE SCALE GENOMIC DNA]</scope>
    <source>
        <strain evidence="4">KCTC 42805</strain>
    </source>
</reference>